<dbReference type="Proteomes" id="UP000636479">
    <property type="component" value="Unassembled WGS sequence"/>
</dbReference>
<accession>A0A8H6SMI4</accession>
<gene>
    <name evidence="2" type="ORF">MIND_00720700</name>
</gene>
<keyword evidence="3" id="KW-1185">Reference proteome</keyword>
<dbReference type="InterPro" id="IPR010371">
    <property type="entry name" value="YBR137W-like"/>
</dbReference>
<comment type="caution">
    <text evidence="2">The sequence shown here is derived from an EMBL/GenBank/DDBJ whole genome shotgun (WGS) entry which is preliminary data.</text>
</comment>
<evidence type="ECO:0000256" key="1">
    <source>
        <dbReference type="SAM" id="MobiDB-lite"/>
    </source>
</evidence>
<dbReference type="EMBL" id="JACAZF010000006">
    <property type="protein sequence ID" value="KAF7301552.1"/>
    <property type="molecule type" value="Genomic_DNA"/>
</dbReference>
<dbReference type="Gene3D" id="3.30.450.150">
    <property type="entry name" value="Haem-degrading domain"/>
    <property type="match status" value="1"/>
</dbReference>
<evidence type="ECO:0000313" key="3">
    <source>
        <dbReference type="Proteomes" id="UP000636479"/>
    </source>
</evidence>
<protein>
    <submittedName>
        <fullName evidence="2">Uncharacterized protein</fullName>
    </submittedName>
</protein>
<name>A0A8H6SMI4_9AGAR</name>
<dbReference type="GeneID" id="59346424"/>
<dbReference type="OrthoDB" id="2209940at2759"/>
<dbReference type="RefSeq" id="XP_037219552.1">
    <property type="nucleotide sequence ID" value="XM_037363908.1"/>
</dbReference>
<dbReference type="PANTHER" id="PTHR28255">
    <property type="match status" value="1"/>
</dbReference>
<evidence type="ECO:0000313" key="2">
    <source>
        <dbReference type="EMBL" id="KAF7301552.1"/>
    </source>
</evidence>
<dbReference type="PANTHER" id="PTHR28255:SF1">
    <property type="entry name" value="UPF0303 PROTEIN YBR137W"/>
    <property type="match status" value="1"/>
</dbReference>
<sequence>MFSEHSSSNQLASQTLAEESNYRFPSFSAADAVTLGLSMRKRFRGSARHAKGKGLIISIQTIAGHPLFACTVDSDNVSGLTDLSLDGWSALEGMINIVKRTSHSSYYVENSLASMGKSPKQMELQGDFRITGGAFPIWLENAPCCPIAIAACYSGSSYEDHRLVSTTVRDYLRKMHDNLDENAPSGPESTVDATLPAGTIS</sequence>
<dbReference type="InterPro" id="IPR038084">
    <property type="entry name" value="PduO/GlcC-like_sf"/>
</dbReference>
<feature type="region of interest" description="Disordered" evidence="1">
    <location>
        <begin position="178"/>
        <end position="201"/>
    </location>
</feature>
<proteinExistence type="predicted"/>
<organism evidence="2 3">
    <name type="scientific">Mycena indigotica</name>
    <dbReference type="NCBI Taxonomy" id="2126181"/>
    <lineage>
        <taxon>Eukaryota</taxon>
        <taxon>Fungi</taxon>
        <taxon>Dikarya</taxon>
        <taxon>Basidiomycota</taxon>
        <taxon>Agaricomycotina</taxon>
        <taxon>Agaricomycetes</taxon>
        <taxon>Agaricomycetidae</taxon>
        <taxon>Agaricales</taxon>
        <taxon>Marasmiineae</taxon>
        <taxon>Mycenaceae</taxon>
        <taxon>Mycena</taxon>
    </lineage>
</organism>
<dbReference type="AlphaFoldDB" id="A0A8H6SMI4"/>
<reference evidence="2" key="1">
    <citation type="submission" date="2020-05" db="EMBL/GenBank/DDBJ databases">
        <title>Mycena genomes resolve the evolution of fungal bioluminescence.</title>
        <authorList>
            <person name="Tsai I.J."/>
        </authorList>
    </citation>
    <scope>NUCLEOTIDE SEQUENCE</scope>
    <source>
        <strain evidence="2">171206Taipei</strain>
    </source>
</reference>